<evidence type="ECO:0000256" key="5">
    <source>
        <dbReference type="ARBA" id="ARBA00022801"/>
    </source>
</evidence>
<keyword evidence="5" id="KW-0378">Hydrolase</keyword>
<evidence type="ECO:0000313" key="12">
    <source>
        <dbReference type="EMBL" id="SHE86381.1"/>
    </source>
</evidence>
<feature type="transmembrane region" description="Helical" evidence="10">
    <location>
        <begin position="430"/>
        <end position="454"/>
    </location>
</feature>
<evidence type="ECO:0000256" key="6">
    <source>
        <dbReference type="ARBA" id="ARBA00022989"/>
    </source>
</evidence>
<evidence type="ECO:0000256" key="7">
    <source>
        <dbReference type="ARBA" id="ARBA00023136"/>
    </source>
</evidence>
<protein>
    <submittedName>
        <fullName evidence="12">Glycosyltransferase, catalytic subunit of cellulose synthase and poly-beta-1,6-N-acetylglucosamine synthase</fullName>
    </submittedName>
</protein>
<feature type="transmembrane region" description="Helical" evidence="10">
    <location>
        <begin position="475"/>
        <end position="497"/>
    </location>
</feature>
<keyword evidence="6 10" id="KW-1133">Transmembrane helix</keyword>
<dbReference type="Gene3D" id="3.20.20.80">
    <property type="entry name" value="Glycosidases"/>
    <property type="match status" value="2"/>
</dbReference>
<comment type="similarity">
    <text evidence="9">Belongs to the glycosyl hydrolase 26 family.</text>
</comment>
<reference evidence="12 13" key="1">
    <citation type="submission" date="2016-11" db="EMBL/GenBank/DDBJ databases">
        <authorList>
            <person name="Jaros S."/>
            <person name="Januszkiewicz K."/>
            <person name="Wedrychowicz H."/>
        </authorList>
    </citation>
    <scope>NUCLEOTIDE SEQUENCE [LARGE SCALE GENOMIC DNA]</scope>
    <source>
        <strain evidence="12 13">DSM 26897</strain>
    </source>
</reference>
<name>A0A1M4WYL5_9BACT</name>
<evidence type="ECO:0000256" key="3">
    <source>
        <dbReference type="ARBA" id="ARBA00022679"/>
    </source>
</evidence>
<evidence type="ECO:0000256" key="8">
    <source>
        <dbReference type="ARBA" id="ARBA00023295"/>
    </source>
</evidence>
<dbReference type="Gene3D" id="3.90.550.10">
    <property type="entry name" value="Spore Coat Polysaccharide Biosynthesis Protein SpsA, Chain A"/>
    <property type="match status" value="1"/>
</dbReference>
<keyword evidence="13" id="KW-1185">Reference proteome</keyword>
<dbReference type="InterPro" id="IPR006103">
    <property type="entry name" value="Glyco_hydro_2_cat"/>
</dbReference>
<dbReference type="Pfam" id="PF13641">
    <property type="entry name" value="Glyco_tranf_2_3"/>
    <property type="match status" value="1"/>
</dbReference>
<organism evidence="12 13">
    <name type="scientific">Cnuella takakiae</name>
    <dbReference type="NCBI Taxonomy" id="1302690"/>
    <lineage>
        <taxon>Bacteria</taxon>
        <taxon>Pseudomonadati</taxon>
        <taxon>Bacteroidota</taxon>
        <taxon>Chitinophagia</taxon>
        <taxon>Chitinophagales</taxon>
        <taxon>Chitinophagaceae</taxon>
        <taxon>Cnuella</taxon>
    </lineage>
</organism>
<evidence type="ECO:0000256" key="9">
    <source>
        <dbReference type="PROSITE-ProRule" id="PRU01100"/>
    </source>
</evidence>
<feature type="domain" description="GH26" evidence="11">
    <location>
        <begin position="580"/>
        <end position="881"/>
    </location>
</feature>
<comment type="subcellular location">
    <subcellularLocation>
        <location evidence="1">Membrane</location>
        <topology evidence="1">Multi-pass membrane protein</topology>
    </subcellularLocation>
</comment>
<dbReference type="GO" id="GO:0004553">
    <property type="term" value="F:hydrolase activity, hydrolyzing O-glycosyl compounds"/>
    <property type="evidence" value="ECO:0007669"/>
    <property type="project" value="InterPro"/>
</dbReference>
<dbReference type="InterPro" id="IPR022790">
    <property type="entry name" value="GH26_dom"/>
</dbReference>
<evidence type="ECO:0000259" key="11">
    <source>
        <dbReference type="PROSITE" id="PS51764"/>
    </source>
</evidence>
<dbReference type="EMBL" id="FQUO01000003">
    <property type="protein sequence ID" value="SHE86381.1"/>
    <property type="molecule type" value="Genomic_DNA"/>
</dbReference>
<dbReference type="RefSeq" id="WP_083596380.1">
    <property type="nucleotide sequence ID" value="NZ_FQUO01000003.1"/>
</dbReference>
<evidence type="ECO:0000256" key="10">
    <source>
        <dbReference type="SAM" id="Phobius"/>
    </source>
</evidence>
<dbReference type="Pfam" id="PF02836">
    <property type="entry name" value="Glyco_hydro_2_C"/>
    <property type="match status" value="1"/>
</dbReference>
<dbReference type="STRING" id="1302690.BUE76_06445"/>
<dbReference type="InterPro" id="IPR029044">
    <property type="entry name" value="Nucleotide-diphossugar_trans"/>
</dbReference>
<dbReference type="InterPro" id="IPR050321">
    <property type="entry name" value="Glycosyltr_2/OpgH_subfam"/>
</dbReference>
<dbReference type="SUPFAM" id="SSF53448">
    <property type="entry name" value="Nucleotide-diphospho-sugar transferases"/>
    <property type="match status" value="1"/>
</dbReference>
<feature type="transmembrane region" description="Helical" evidence="10">
    <location>
        <begin position="400"/>
        <end position="418"/>
    </location>
</feature>
<evidence type="ECO:0000256" key="1">
    <source>
        <dbReference type="ARBA" id="ARBA00004141"/>
    </source>
</evidence>
<keyword evidence="7 10" id="KW-0472">Membrane</keyword>
<dbReference type="SUPFAM" id="SSF51445">
    <property type="entry name" value="(Trans)glycosidases"/>
    <property type="match status" value="2"/>
</dbReference>
<evidence type="ECO:0000313" key="13">
    <source>
        <dbReference type="Proteomes" id="UP000184368"/>
    </source>
</evidence>
<feature type="transmembrane region" description="Helical" evidence="10">
    <location>
        <begin position="503"/>
        <end position="524"/>
    </location>
</feature>
<dbReference type="CDD" id="cd06421">
    <property type="entry name" value="CESA_CelA_like"/>
    <property type="match status" value="1"/>
</dbReference>
<feature type="transmembrane region" description="Helical" evidence="10">
    <location>
        <begin position="77"/>
        <end position="98"/>
    </location>
</feature>
<keyword evidence="4 10" id="KW-0812">Transmembrane</keyword>
<dbReference type="GO" id="GO:0005886">
    <property type="term" value="C:plasma membrane"/>
    <property type="evidence" value="ECO:0007669"/>
    <property type="project" value="TreeGrafter"/>
</dbReference>
<sequence length="1314" mass="147782">MKKQTQVPSTKSGIANSQLATASPLALEPKAKAADKQILGAAPVGYRQRLLLRSLVLAGMAALLLLCYWLFDRRYAGFTPLYFLLLISIGYKILKVLFEWYHYWNLRHPAPPPPLRRQWTVDMFTTAMPGEPFQLIEDTLKAMVAVRYPHTTYLCDEGNDPQLKALCDSLGVRHMTREIKVDAKAGNINNALRSATGDICVILDPDHRPVPQLLDETLPYFEDFQIGFVQSVQGYKNAGESPVARGAAEQTYTFYGPLMMGMGSYGTAQAIGANCVFRRAALDSIGGHAPGLSEDMHTAMRLHAKGWKSVYVPKILTRGLVPSNISAYYKQQLKWSRGTFDLLFWVLPKIFGGLTWRQKLHYSLIPLHFAAGIIALIDIIIPLAALLTGESPLLLEFSRAYLFLLPFFVLVLLTRQYAQNWLMEPAERGLHLTGGVLLFGTWWVHLVGFIYTLLGIKVPYIPTPKDDEYSNHFKVGLPNLLVVLASGIIIAFCLHYDSNPYNLVMAGYAALNMVLLFYVVLAGLDGWRMALAAGLYTRRWWAATVQKAGKSWQGFAASLFGLLSRRAPQMAFVSIAVFLLLGWQAANRAEKQINPDFKATGGFYLGLPFNPADQYQAAGLGSKQAGSLPQTNVLALPWSWDQKQTPQSFITAVNDIARKGAIPLVTWLPVHFAVTAHPAEGIFTAIARGRYDGFIRSYAKEIRELHYPVFLNFAPESDNPAVPWTLSRQNPLKQYLAAMRRVKDLFNAEGANNVSWIWTLWHPNNATIMYPGADFVDWVGINLRGERAPLTKTYAAFHKKLHLYRRPVMLMNVPVQDDAMGAEWMDDAAGTIKNQYREIRGLVLGSDAMQARESAIQIKNSGQQASGFKAALGHLPRLAMPEGMPTAANAPVSTTRLHKTAKGFQLMVGGKPFYIKGVAYNLEHSWRDGYAPLNRKKLEADFKAIKAMGANTIRRYAPSLYDRNILAVAREQQLKVMYGFWFDPKNDYHKDRAQVAKYLREVTTAVRHLKDDSTIIAWNIGNETSGILKDFYAQPYLTQVRRGYMEMIEELTRAIHAIDPVRPVISSLEHTDQLPGELYNFNRYTPSLDAMGINSYYTEQIGRLHGLVHQFYPHKPYVVTEFGPAGYWSPRYTRYDRYFNPIEDSDKRKAELYMEEWQKDVQDHAGCNLGGVAYCWQDRYEGSATWFGITSSDGKKKLVYSALQHVWAGTAKPQLPHLFIAGPTFQVKPGGAYQFTVVHKDSSLGRYSWKLLRDDYLEEAGKIYPSDRPDRVWVFLPAAGARFRLYVVAETKDGKEVSASFPINLYQGVLNSGL</sequence>
<dbReference type="PANTHER" id="PTHR43867:SF2">
    <property type="entry name" value="CELLULOSE SYNTHASE CATALYTIC SUBUNIT A [UDP-FORMING]"/>
    <property type="match status" value="1"/>
</dbReference>
<evidence type="ECO:0000256" key="2">
    <source>
        <dbReference type="ARBA" id="ARBA00022676"/>
    </source>
</evidence>
<dbReference type="PANTHER" id="PTHR43867">
    <property type="entry name" value="CELLULOSE SYNTHASE CATALYTIC SUBUNIT A [UDP-FORMING]"/>
    <property type="match status" value="1"/>
</dbReference>
<keyword evidence="2" id="KW-0328">Glycosyltransferase</keyword>
<proteinExistence type="inferred from homology"/>
<keyword evidence="3 12" id="KW-0808">Transferase</keyword>
<dbReference type="PROSITE" id="PS51764">
    <property type="entry name" value="GH26"/>
    <property type="match status" value="1"/>
</dbReference>
<dbReference type="GO" id="GO:0016758">
    <property type="term" value="F:hexosyltransferase activity"/>
    <property type="evidence" value="ECO:0007669"/>
    <property type="project" value="TreeGrafter"/>
</dbReference>
<accession>A0A1M4WYL5</accession>
<dbReference type="GO" id="GO:0005975">
    <property type="term" value="P:carbohydrate metabolic process"/>
    <property type="evidence" value="ECO:0007669"/>
    <property type="project" value="InterPro"/>
</dbReference>
<comment type="caution">
    <text evidence="9">Lacks conserved residue(s) required for the propagation of feature annotation.</text>
</comment>
<dbReference type="Proteomes" id="UP000184368">
    <property type="component" value="Unassembled WGS sequence"/>
</dbReference>
<feature type="transmembrane region" description="Helical" evidence="10">
    <location>
        <begin position="368"/>
        <end position="388"/>
    </location>
</feature>
<dbReference type="OrthoDB" id="9802773at2"/>
<gene>
    <name evidence="12" type="ORF">SAMN05444008_103191</name>
</gene>
<keyword evidence="8" id="KW-0326">Glycosidase</keyword>
<dbReference type="InterPro" id="IPR017853">
    <property type="entry name" value="GH"/>
</dbReference>
<evidence type="ECO:0000256" key="4">
    <source>
        <dbReference type="ARBA" id="ARBA00022692"/>
    </source>
</evidence>
<feature type="transmembrane region" description="Helical" evidence="10">
    <location>
        <begin position="50"/>
        <end position="71"/>
    </location>
</feature>